<organism evidence="2 3">
    <name type="scientific">Pseudahrensia aquimaris</name>
    <dbReference type="NCBI Taxonomy" id="744461"/>
    <lineage>
        <taxon>Bacteria</taxon>
        <taxon>Pseudomonadati</taxon>
        <taxon>Pseudomonadota</taxon>
        <taxon>Alphaproteobacteria</taxon>
        <taxon>Hyphomicrobiales</taxon>
        <taxon>Ahrensiaceae</taxon>
        <taxon>Pseudahrensia</taxon>
    </lineage>
</organism>
<dbReference type="PANTHER" id="PTHR12302:SF26">
    <property type="entry name" value="BLR1266 PROTEIN"/>
    <property type="match status" value="1"/>
</dbReference>
<feature type="domain" description="TNase-like" evidence="1">
    <location>
        <begin position="12"/>
        <end position="131"/>
    </location>
</feature>
<dbReference type="PROSITE" id="PS50830">
    <property type="entry name" value="TNASE_3"/>
    <property type="match status" value="1"/>
</dbReference>
<proteinExistence type="predicted"/>
<accession>A0ABW3FF31</accession>
<protein>
    <submittedName>
        <fullName evidence="2">Thermonuclease family protein</fullName>
    </submittedName>
</protein>
<evidence type="ECO:0000313" key="2">
    <source>
        <dbReference type="EMBL" id="MFD0915530.1"/>
    </source>
</evidence>
<dbReference type="RefSeq" id="WP_377211389.1">
    <property type="nucleotide sequence ID" value="NZ_JBHTJV010000003.1"/>
</dbReference>
<dbReference type="Gene3D" id="2.40.50.90">
    <property type="match status" value="1"/>
</dbReference>
<gene>
    <name evidence="2" type="ORF">ACFQ14_03820</name>
</gene>
<name>A0ABW3FF31_9HYPH</name>
<dbReference type="SUPFAM" id="SSF50199">
    <property type="entry name" value="Staphylococcal nuclease"/>
    <property type="match status" value="1"/>
</dbReference>
<dbReference type="EMBL" id="JBHTJV010000003">
    <property type="protein sequence ID" value="MFD0915530.1"/>
    <property type="molecule type" value="Genomic_DNA"/>
</dbReference>
<evidence type="ECO:0000313" key="3">
    <source>
        <dbReference type="Proteomes" id="UP001597101"/>
    </source>
</evidence>
<dbReference type="InterPro" id="IPR035437">
    <property type="entry name" value="SNase_OB-fold_sf"/>
</dbReference>
<evidence type="ECO:0000259" key="1">
    <source>
        <dbReference type="PROSITE" id="PS50830"/>
    </source>
</evidence>
<dbReference type="Pfam" id="PF00565">
    <property type="entry name" value="SNase"/>
    <property type="match status" value="1"/>
</dbReference>
<comment type="caution">
    <text evidence="2">The sequence shown here is derived from an EMBL/GenBank/DDBJ whole genome shotgun (WGS) entry which is preliminary data.</text>
</comment>
<dbReference type="PANTHER" id="PTHR12302">
    <property type="entry name" value="EBNA2 BINDING PROTEIN P100"/>
    <property type="match status" value="1"/>
</dbReference>
<reference evidence="3" key="1">
    <citation type="journal article" date="2019" name="Int. J. Syst. Evol. Microbiol.">
        <title>The Global Catalogue of Microorganisms (GCM) 10K type strain sequencing project: providing services to taxonomists for standard genome sequencing and annotation.</title>
        <authorList>
            <consortium name="The Broad Institute Genomics Platform"/>
            <consortium name="The Broad Institute Genome Sequencing Center for Infectious Disease"/>
            <person name="Wu L."/>
            <person name="Ma J."/>
        </authorList>
    </citation>
    <scope>NUCLEOTIDE SEQUENCE [LARGE SCALE GENOMIC DNA]</scope>
    <source>
        <strain evidence="3">CCUG 60023</strain>
    </source>
</reference>
<sequence>MGTVIWLNERNAQQFSGFVRVIDGDSLVVDGREIRLQGIDAPEYQQTCIRGGRDWRCGIASRDALRKLVRSGDVVCDASSVDQYDRWLGTCRVGEVNVNRAMVEQGWAVDFGDYPSAEREAEQQKLGIWQSEFDRPNVWRELNRGALSQ</sequence>
<dbReference type="Proteomes" id="UP001597101">
    <property type="component" value="Unassembled WGS sequence"/>
</dbReference>
<keyword evidence="3" id="KW-1185">Reference proteome</keyword>
<dbReference type="SMART" id="SM00318">
    <property type="entry name" value="SNc"/>
    <property type="match status" value="1"/>
</dbReference>
<dbReference type="InterPro" id="IPR016071">
    <property type="entry name" value="Staphylococal_nuclease_OB-fold"/>
</dbReference>